<evidence type="ECO:0000256" key="6">
    <source>
        <dbReference type="ARBA" id="ARBA00022617"/>
    </source>
</evidence>
<keyword evidence="9 14" id="KW-1133">Transmembrane helix</keyword>
<dbReference type="GO" id="GO:0005886">
    <property type="term" value="C:plasma membrane"/>
    <property type="evidence" value="ECO:0007669"/>
    <property type="project" value="UniProtKB-SubCell"/>
</dbReference>
<gene>
    <name evidence="16" type="primary">hemJ</name>
    <name evidence="16" type="ORF">EVB02_03870</name>
</gene>
<dbReference type="Pfam" id="PF03653">
    <property type="entry name" value="UPF0093"/>
    <property type="match status" value="1"/>
</dbReference>
<evidence type="ECO:0000256" key="13">
    <source>
        <dbReference type="ARBA" id="ARBA00048390"/>
    </source>
</evidence>
<feature type="binding site" description="axial binding residue" evidence="14">
    <location>
        <position position="85"/>
    </location>
    <ligand>
        <name>heme</name>
        <dbReference type="ChEBI" id="CHEBI:30413"/>
    </ligand>
    <ligandPart>
        <name>Fe</name>
        <dbReference type="ChEBI" id="CHEBI:18248"/>
    </ligandPart>
</feature>
<dbReference type="PIRSF" id="PIRSF004638">
    <property type="entry name" value="UCP004638"/>
    <property type="match status" value="1"/>
</dbReference>
<comment type="similarity">
    <text evidence="3 14 15">Belongs to the HemJ family.</text>
</comment>
<accession>A0A520LK00</accession>
<comment type="function">
    <text evidence="14 15">Catalyzes the oxidation of protoporphyrinogen IX to protoporphyrin IX.</text>
</comment>
<keyword evidence="6 14" id="KW-0349">Heme</keyword>
<evidence type="ECO:0000256" key="10">
    <source>
        <dbReference type="ARBA" id="ARBA00023002"/>
    </source>
</evidence>
<dbReference type="AlphaFoldDB" id="A0A520LK00"/>
<dbReference type="InterPro" id="IPR005265">
    <property type="entry name" value="HemJ-like"/>
</dbReference>
<feature type="transmembrane region" description="Helical" evidence="14">
    <location>
        <begin position="117"/>
        <end position="138"/>
    </location>
</feature>
<evidence type="ECO:0000256" key="8">
    <source>
        <dbReference type="ARBA" id="ARBA00022723"/>
    </source>
</evidence>
<evidence type="ECO:0000313" key="16">
    <source>
        <dbReference type="EMBL" id="RZO04856.1"/>
    </source>
</evidence>
<proteinExistence type="inferred from homology"/>
<comment type="cofactor">
    <cofactor evidence="14 15">
        <name>heme b</name>
        <dbReference type="ChEBI" id="CHEBI:60344"/>
    </cofactor>
    <text evidence="14 15">Binds 1 heme b (iron(II)-protoporphyrin IX) group per subunit.</text>
</comment>
<comment type="subunit">
    <text evidence="14">Homodimer.</text>
</comment>
<protein>
    <recommendedName>
        <fullName evidence="4 14">Protoporphyrinogen IX oxidase</fullName>
        <shortName evidence="14">PPO</shortName>
        <ecNumber evidence="14 15">1.3.99.-</ecNumber>
    </recommendedName>
</protein>
<keyword evidence="11 14" id="KW-0408">Iron</keyword>
<name>A0A520LK00_9GAMM</name>
<evidence type="ECO:0000256" key="3">
    <source>
        <dbReference type="ARBA" id="ARBA00006501"/>
    </source>
</evidence>
<evidence type="ECO:0000256" key="4">
    <source>
        <dbReference type="ARBA" id="ARBA00017504"/>
    </source>
</evidence>
<reference evidence="16 17" key="1">
    <citation type="submission" date="2019-02" db="EMBL/GenBank/DDBJ databases">
        <title>Prokaryotic population dynamics and viral predation in marine succession experiment using metagenomics: the confinement effect.</title>
        <authorList>
            <person name="Haro-Moreno J.M."/>
            <person name="Rodriguez-Valera F."/>
            <person name="Lopez-Perez M."/>
        </authorList>
    </citation>
    <scope>NUCLEOTIDE SEQUENCE [LARGE SCALE GENOMIC DNA]</scope>
    <source>
        <strain evidence="16">MED-G169</strain>
    </source>
</reference>
<feature type="binding site" description="axial binding residue" evidence="14">
    <location>
        <position position="9"/>
    </location>
    <ligand>
        <name>heme</name>
        <dbReference type="ChEBI" id="CHEBI:30413"/>
    </ligand>
    <ligandPart>
        <name>Fe</name>
        <dbReference type="ChEBI" id="CHEBI:18248"/>
    </ligandPart>
</feature>
<keyword evidence="7 14" id="KW-0812">Transmembrane</keyword>
<dbReference type="GO" id="GO:0006782">
    <property type="term" value="P:protoporphyrinogen IX biosynthetic process"/>
    <property type="evidence" value="ECO:0007669"/>
    <property type="project" value="UniProtKB-UniRule"/>
</dbReference>
<comment type="catalytic activity">
    <reaction evidence="13 14 15">
        <text>protoporphyrinogen IX + 3 A = protoporphyrin IX + 3 AH2</text>
        <dbReference type="Rhea" id="RHEA:62000"/>
        <dbReference type="ChEBI" id="CHEBI:13193"/>
        <dbReference type="ChEBI" id="CHEBI:17499"/>
        <dbReference type="ChEBI" id="CHEBI:57306"/>
        <dbReference type="ChEBI" id="CHEBI:57307"/>
    </reaction>
</comment>
<evidence type="ECO:0000256" key="11">
    <source>
        <dbReference type="ARBA" id="ARBA00023004"/>
    </source>
</evidence>
<dbReference type="EC" id="1.3.99.-" evidence="14 15"/>
<organism evidence="16 17">
    <name type="scientific">SAR92 clade bacterium</name>
    <dbReference type="NCBI Taxonomy" id="2315479"/>
    <lineage>
        <taxon>Bacteria</taxon>
        <taxon>Pseudomonadati</taxon>
        <taxon>Pseudomonadota</taxon>
        <taxon>Gammaproteobacteria</taxon>
        <taxon>Cellvibrionales</taxon>
        <taxon>Porticoccaceae</taxon>
        <taxon>SAR92 clade</taxon>
    </lineage>
</organism>
<feature type="transmembrane region" description="Helical" evidence="14">
    <location>
        <begin position="76"/>
        <end position="96"/>
    </location>
</feature>
<dbReference type="PANTHER" id="PTHR40255">
    <property type="entry name" value="UPF0093 MEMBRANE PROTEIN SLR1790"/>
    <property type="match status" value="1"/>
</dbReference>
<dbReference type="UniPathway" id="UPA00251">
    <property type="reaction ID" value="UER00324"/>
</dbReference>
<comment type="caution">
    <text evidence="16">The sequence shown here is derived from an EMBL/GenBank/DDBJ whole genome shotgun (WGS) entry which is preliminary data.</text>
</comment>
<comment type="pathway">
    <text evidence="2 14 15">Porphyrin-containing compound metabolism; protoporphyrin-IX biosynthesis; protoporphyrin-IX from protoporphyrinogen-IX: step 1/1.</text>
</comment>
<dbReference type="EMBL" id="SHBO01000054">
    <property type="protein sequence ID" value="RZO04856.1"/>
    <property type="molecule type" value="Genomic_DNA"/>
</dbReference>
<evidence type="ECO:0000313" key="17">
    <source>
        <dbReference type="Proteomes" id="UP000318148"/>
    </source>
</evidence>
<evidence type="ECO:0000256" key="15">
    <source>
        <dbReference type="PIRNR" id="PIRNR004638"/>
    </source>
</evidence>
<keyword evidence="10 14" id="KW-0560">Oxidoreductase</keyword>
<feature type="transmembrane region" description="Helical" evidence="14">
    <location>
        <begin position="49"/>
        <end position="70"/>
    </location>
</feature>
<evidence type="ECO:0000256" key="14">
    <source>
        <dbReference type="HAMAP-Rule" id="MF_02239"/>
    </source>
</evidence>
<keyword evidence="8 14" id="KW-0479">Metal-binding</keyword>
<evidence type="ECO:0000256" key="9">
    <source>
        <dbReference type="ARBA" id="ARBA00022989"/>
    </source>
</evidence>
<evidence type="ECO:0000256" key="2">
    <source>
        <dbReference type="ARBA" id="ARBA00005073"/>
    </source>
</evidence>
<evidence type="ECO:0000256" key="7">
    <source>
        <dbReference type="ARBA" id="ARBA00022692"/>
    </source>
</evidence>
<evidence type="ECO:0000256" key="1">
    <source>
        <dbReference type="ARBA" id="ARBA00004651"/>
    </source>
</evidence>
<sequence length="141" mass="16702">MYLWLVALHLISIVCWFAALFYLPRLFVYHAMADDRISIDRFVLMERKLYYLIANPAMFGTIGFGIWLFLLAPSFYLQQVWFVVKIGLVLLLIGYHHICLSYMKKLADDNKRKTDKFFRVFNEIPVVFLIMIIILAIVKPF</sequence>
<evidence type="ECO:0000256" key="5">
    <source>
        <dbReference type="ARBA" id="ARBA00022475"/>
    </source>
</evidence>
<keyword evidence="12 14" id="KW-0472">Membrane</keyword>
<feature type="transmembrane region" description="Helical" evidence="14">
    <location>
        <begin position="6"/>
        <end position="28"/>
    </location>
</feature>
<dbReference type="PANTHER" id="PTHR40255:SF1">
    <property type="entry name" value="PROTOPORPHYRINOGEN IX OXIDASE"/>
    <property type="match status" value="1"/>
</dbReference>
<dbReference type="GO" id="GO:0046872">
    <property type="term" value="F:metal ion binding"/>
    <property type="evidence" value="ECO:0007669"/>
    <property type="project" value="UniProtKB-UniRule"/>
</dbReference>
<dbReference type="HAMAP" id="MF_02239">
    <property type="entry name" value="HemJ"/>
    <property type="match status" value="1"/>
</dbReference>
<keyword evidence="5 14" id="KW-1003">Cell membrane</keyword>
<comment type="subcellular location">
    <subcellularLocation>
        <location evidence="1 14">Cell membrane</location>
        <topology evidence="1 14">Multi-pass membrane protein</topology>
    </subcellularLocation>
</comment>
<dbReference type="GO" id="GO:0070818">
    <property type="term" value="F:protoporphyrinogen oxidase activity"/>
    <property type="evidence" value="ECO:0007669"/>
    <property type="project" value="UniProtKB-UniRule"/>
</dbReference>
<dbReference type="Proteomes" id="UP000318148">
    <property type="component" value="Unassembled WGS sequence"/>
</dbReference>
<dbReference type="NCBIfam" id="TIGR00701">
    <property type="entry name" value="protoporphyrinogen oxidase HemJ"/>
    <property type="match status" value="1"/>
</dbReference>
<evidence type="ECO:0000256" key="12">
    <source>
        <dbReference type="ARBA" id="ARBA00023136"/>
    </source>
</evidence>